<accession>A0ACC0YVZ0</accession>
<name>A0ACC0YVZ0_9ROSI</name>
<evidence type="ECO:0000313" key="1">
    <source>
        <dbReference type="EMBL" id="KAJ0042481.1"/>
    </source>
</evidence>
<dbReference type="Proteomes" id="UP001163603">
    <property type="component" value="Chromosome 4"/>
</dbReference>
<reference evidence="2" key="1">
    <citation type="journal article" date="2023" name="G3 (Bethesda)">
        <title>Genome assembly and association tests identify interacting loci associated with vigor, precocity, and sex in interspecific pistachio rootstocks.</title>
        <authorList>
            <person name="Palmer W."/>
            <person name="Jacygrad E."/>
            <person name="Sagayaradj S."/>
            <person name="Cavanaugh K."/>
            <person name="Han R."/>
            <person name="Bertier L."/>
            <person name="Beede B."/>
            <person name="Kafkas S."/>
            <person name="Golino D."/>
            <person name="Preece J."/>
            <person name="Michelmore R."/>
        </authorList>
    </citation>
    <scope>NUCLEOTIDE SEQUENCE [LARGE SCALE GENOMIC DNA]</scope>
</reference>
<dbReference type="EMBL" id="CM047739">
    <property type="protein sequence ID" value="KAJ0042481.1"/>
    <property type="molecule type" value="Genomic_DNA"/>
</dbReference>
<proteinExistence type="predicted"/>
<comment type="caution">
    <text evidence="1">The sequence shown here is derived from an EMBL/GenBank/DDBJ whole genome shotgun (WGS) entry which is preliminary data.</text>
</comment>
<keyword evidence="2" id="KW-1185">Reference proteome</keyword>
<evidence type="ECO:0000313" key="2">
    <source>
        <dbReference type="Proteomes" id="UP001163603"/>
    </source>
</evidence>
<organism evidence="1 2">
    <name type="scientific">Pistacia integerrima</name>
    <dbReference type="NCBI Taxonomy" id="434235"/>
    <lineage>
        <taxon>Eukaryota</taxon>
        <taxon>Viridiplantae</taxon>
        <taxon>Streptophyta</taxon>
        <taxon>Embryophyta</taxon>
        <taxon>Tracheophyta</taxon>
        <taxon>Spermatophyta</taxon>
        <taxon>Magnoliopsida</taxon>
        <taxon>eudicotyledons</taxon>
        <taxon>Gunneridae</taxon>
        <taxon>Pentapetalae</taxon>
        <taxon>rosids</taxon>
        <taxon>malvids</taxon>
        <taxon>Sapindales</taxon>
        <taxon>Anacardiaceae</taxon>
        <taxon>Pistacia</taxon>
    </lineage>
</organism>
<sequence length="184" mass="19916">MAAEEVNKPPTLPPYPQMILSAIEALNETNGSNKTSISKYIESKYGQLPPGHTTLLAHHLNRMKETGELVFWKNNYLKHDPNAPPRRGRGRPPKPKNLLAQAKFLAPARPRGRPPKDPNAPPKPVKPKVATGSGKPRGRPRKMAKPSGGISGSTTTTVTAKATGRGRGRPPKVKPPLTEVSVQL</sequence>
<protein>
    <submittedName>
        <fullName evidence="1">Uncharacterized protein</fullName>
    </submittedName>
</protein>
<gene>
    <name evidence="1" type="ORF">Pint_18574</name>
</gene>